<protein>
    <submittedName>
        <fullName evidence="3">DUF1648 domain-containing protein</fullName>
    </submittedName>
</protein>
<name>A0ABU4G842_9BACL</name>
<dbReference type="PANTHER" id="PTHR37810:SF5">
    <property type="entry name" value="IMMUNITY PROTEIN SDPI"/>
    <property type="match status" value="1"/>
</dbReference>
<evidence type="ECO:0000259" key="2">
    <source>
        <dbReference type="Pfam" id="PF07853"/>
    </source>
</evidence>
<dbReference type="PANTHER" id="PTHR37810">
    <property type="entry name" value="IMMUNITY PROTEIN SDPI"/>
    <property type="match status" value="1"/>
</dbReference>
<accession>A0ABU4G842</accession>
<keyword evidence="1" id="KW-0472">Membrane</keyword>
<feature type="transmembrane region" description="Helical" evidence="1">
    <location>
        <begin position="137"/>
        <end position="158"/>
    </location>
</feature>
<feature type="domain" description="DUF1648" evidence="2">
    <location>
        <begin position="25"/>
        <end position="69"/>
    </location>
</feature>
<organism evidence="3 4">
    <name type="scientific">Sporosarcina saromensis</name>
    <dbReference type="NCBI Taxonomy" id="359365"/>
    <lineage>
        <taxon>Bacteria</taxon>
        <taxon>Bacillati</taxon>
        <taxon>Bacillota</taxon>
        <taxon>Bacilli</taxon>
        <taxon>Bacillales</taxon>
        <taxon>Caryophanaceae</taxon>
        <taxon>Sporosarcina</taxon>
    </lineage>
</organism>
<keyword evidence="4" id="KW-1185">Reference proteome</keyword>
<dbReference type="InterPro" id="IPR012867">
    <property type="entry name" value="DUF1648"/>
</dbReference>
<evidence type="ECO:0000256" key="1">
    <source>
        <dbReference type="SAM" id="Phobius"/>
    </source>
</evidence>
<gene>
    <name evidence="3" type="ORF">QT711_08090</name>
</gene>
<feature type="transmembrane region" description="Helical" evidence="1">
    <location>
        <begin position="60"/>
        <end position="80"/>
    </location>
</feature>
<feature type="transmembrane region" description="Helical" evidence="1">
    <location>
        <begin position="115"/>
        <end position="131"/>
    </location>
</feature>
<dbReference type="RefSeq" id="WP_317943307.1">
    <property type="nucleotide sequence ID" value="NZ_JAUBDI010000006.1"/>
</dbReference>
<evidence type="ECO:0000313" key="3">
    <source>
        <dbReference type="EMBL" id="MDW0113144.1"/>
    </source>
</evidence>
<sequence>MNKRPKLNIPKTRFEKLFDLVATLVFLAWIGYLLIVWGQLPDEVPAHYDSAGVVDRWGSKWELLLLPIISCLLTVFLAFLEKHPEWHNYLNLTETNIEFQFKNSRMLLNVIKNEALLFFAYISFQSIQVALGKASSLGFAFLPIYLGILFGSMAFFIVRSVKNK</sequence>
<keyword evidence="1" id="KW-1133">Transmembrane helix</keyword>
<keyword evidence="1" id="KW-0812">Transmembrane</keyword>
<dbReference type="Proteomes" id="UP001282284">
    <property type="component" value="Unassembled WGS sequence"/>
</dbReference>
<reference evidence="3 4" key="1">
    <citation type="submission" date="2023-06" db="EMBL/GenBank/DDBJ databases">
        <title>Sporosarcina sp. nov., isolated from Korean traditional fermented seafood 'Jeotgal'.</title>
        <authorList>
            <person name="Yang A.I."/>
            <person name="Shin N.-R."/>
        </authorList>
    </citation>
    <scope>NUCLEOTIDE SEQUENCE [LARGE SCALE GENOMIC DNA]</scope>
    <source>
        <strain evidence="3 4">KCTC13119</strain>
    </source>
</reference>
<dbReference type="EMBL" id="JAUBDI010000006">
    <property type="protein sequence ID" value="MDW0113144.1"/>
    <property type="molecule type" value="Genomic_DNA"/>
</dbReference>
<evidence type="ECO:0000313" key="4">
    <source>
        <dbReference type="Proteomes" id="UP001282284"/>
    </source>
</evidence>
<comment type="caution">
    <text evidence="3">The sequence shown here is derived from an EMBL/GenBank/DDBJ whole genome shotgun (WGS) entry which is preliminary data.</text>
</comment>
<dbReference type="Pfam" id="PF07853">
    <property type="entry name" value="DUF1648"/>
    <property type="match status" value="1"/>
</dbReference>
<feature type="transmembrane region" description="Helical" evidence="1">
    <location>
        <begin position="20"/>
        <end position="40"/>
    </location>
</feature>
<proteinExistence type="predicted"/>